<dbReference type="InterPro" id="IPR023695">
    <property type="entry name" value="Thiosulf_sulfurTrfase"/>
</dbReference>
<dbReference type="eggNOG" id="COG0666">
    <property type="taxonomic scope" value="Bacteria"/>
</dbReference>
<gene>
    <name evidence="5" type="ORF">S58_57050</name>
</gene>
<keyword evidence="6" id="KW-1185">Reference proteome</keyword>
<dbReference type="PANTHER" id="PTHR24173">
    <property type="entry name" value="ANKYRIN REPEAT CONTAINING"/>
    <property type="match status" value="1"/>
</dbReference>
<dbReference type="Proteomes" id="UP000011841">
    <property type="component" value="Chromosome"/>
</dbReference>
<feature type="repeat" description="ANK" evidence="3">
    <location>
        <begin position="169"/>
        <end position="201"/>
    </location>
</feature>
<dbReference type="SMART" id="SM00248">
    <property type="entry name" value="ANK"/>
    <property type="match status" value="4"/>
</dbReference>
<dbReference type="Pfam" id="PF12796">
    <property type="entry name" value="Ank_2"/>
    <property type="match status" value="1"/>
</dbReference>
<evidence type="ECO:0000256" key="3">
    <source>
        <dbReference type="PROSITE-ProRule" id="PRU00023"/>
    </source>
</evidence>
<dbReference type="AlphaFoldDB" id="M4ZD11"/>
<organism evidence="5 6">
    <name type="scientific">Bradyrhizobium oligotrophicum S58</name>
    <dbReference type="NCBI Taxonomy" id="1245469"/>
    <lineage>
        <taxon>Bacteria</taxon>
        <taxon>Pseudomonadati</taxon>
        <taxon>Pseudomonadota</taxon>
        <taxon>Alphaproteobacteria</taxon>
        <taxon>Hyphomicrobiales</taxon>
        <taxon>Nitrobacteraceae</taxon>
        <taxon>Bradyrhizobium</taxon>
    </lineage>
</organism>
<dbReference type="CDD" id="cd01444">
    <property type="entry name" value="GlpE_ST"/>
    <property type="match status" value="1"/>
</dbReference>
<dbReference type="eggNOG" id="COG0607">
    <property type="taxonomic scope" value="Bacteria"/>
</dbReference>
<dbReference type="GO" id="GO:0005737">
    <property type="term" value="C:cytoplasm"/>
    <property type="evidence" value="ECO:0007669"/>
    <property type="project" value="InterPro"/>
</dbReference>
<dbReference type="Pfam" id="PF00023">
    <property type="entry name" value="Ank"/>
    <property type="match status" value="1"/>
</dbReference>
<protein>
    <submittedName>
        <fullName evidence="5">Putative thiosulfate sulfurtransferase</fullName>
    </submittedName>
</protein>
<dbReference type="EMBL" id="AP012603">
    <property type="protein sequence ID" value="BAM91682.1"/>
    <property type="molecule type" value="Genomic_DNA"/>
</dbReference>
<dbReference type="HOGENOM" id="CLU_1068029_0_0_5"/>
<dbReference type="SUPFAM" id="SSF48403">
    <property type="entry name" value="Ankyrin repeat"/>
    <property type="match status" value="1"/>
</dbReference>
<evidence type="ECO:0000256" key="2">
    <source>
        <dbReference type="ARBA" id="ARBA00023043"/>
    </source>
</evidence>
<evidence type="ECO:0000256" key="1">
    <source>
        <dbReference type="ARBA" id="ARBA00022737"/>
    </source>
</evidence>
<dbReference type="InterPro" id="IPR002110">
    <property type="entry name" value="Ankyrin_rpt"/>
</dbReference>
<keyword evidence="2 3" id="KW-0040">ANK repeat</keyword>
<dbReference type="PROSITE" id="PS50297">
    <property type="entry name" value="ANK_REP_REGION"/>
    <property type="match status" value="3"/>
</dbReference>
<feature type="repeat" description="ANK" evidence="3">
    <location>
        <begin position="136"/>
        <end position="168"/>
    </location>
</feature>
<evidence type="ECO:0000313" key="6">
    <source>
        <dbReference type="Proteomes" id="UP000011841"/>
    </source>
</evidence>
<sequence>MRPRVPFQRIDIGQAAELLQRDDILRFDVRDQDSFDAAHIAGAQHLTQRNLSEMIAGSTKRTPILIYCYHGNASQEYAQTFSDFGFTEVYSLDGGYEAWRQRFPARSGTAAIGPALASWLATQGFPADDIDATIANRTTPLMKAAHLGNVAVIRELLAAGAAIGAKNADGNNALWLACVGQHLDVVDVLAEAGIDIDNRNDNGATALMYASSSGKAEVVAHLLARGADISTETLDGFSALDMAASLECLTLLRHAAKAAAQTASAAGVQP</sequence>
<dbReference type="PROSITE" id="PS50206">
    <property type="entry name" value="RHODANESE_3"/>
    <property type="match status" value="1"/>
</dbReference>
<evidence type="ECO:0000313" key="5">
    <source>
        <dbReference type="EMBL" id="BAM91682.1"/>
    </source>
</evidence>
<keyword evidence="1" id="KW-0677">Repeat</keyword>
<dbReference type="Gene3D" id="3.40.250.10">
    <property type="entry name" value="Rhodanese-like domain"/>
    <property type="match status" value="1"/>
</dbReference>
<dbReference type="SUPFAM" id="SSF52821">
    <property type="entry name" value="Rhodanese/Cell cycle control phosphatase"/>
    <property type="match status" value="1"/>
</dbReference>
<proteinExistence type="predicted"/>
<evidence type="ECO:0000259" key="4">
    <source>
        <dbReference type="PROSITE" id="PS50206"/>
    </source>
</evidence>
<accession>M4ZD11</accession>
<dbReference type="OrthoDB" id="9812708at2"/>
<dbReference type="STRING" id="1245469.S58_57050"/>
<reference evidence="5 6" key="1">
    <citation type="journal article" date="2013" name="Appl. Environ. Microbiol.">
        <title>Genome analysis suggests that the soil oligotrophic bacterium Agromonas oligotrophica (Bradyrhizobium oligotrophicum) is a nitrogen-fixing symbiont of Aeschynomene indica.</title>
        <authorList>
            <person name="Okubo T."/>
            <person name="Fukushima S."/>
            <person name="Itakura M."/>
            <person name="Oshima K."/>
            <person name="Longtonglang A."/>
            <person name="Teaumroong N."/>
            <person name="Mitsui H."/>
            <person name="Hattori M."/>
            <person name="Hattori R."/>
            <person name="Hattori T."/>
            <person name="Minamisawa K."/>
        </authorList>
    </citation>
    <scope>NUCLEOTIDE SEQUENCE [LARGE SCALE GENOMIC DNA]</scope>
    <source>
        <strain evidence="5 6">S58</strain>
    </source>
</reference>
<dbReference type="InterPro" id="IPR036873">
    <property type="entry name" value="Rhodanese-like_dom_sf"/>
</dbReference>
<feature type="domain" description="Rhodanese" evidence="4">
    <location>
        <begin position="20"/>
        <end position="108"/>
    </location>
</feature>
<dbReference type="InterPro" id="IPR001763">
    <property type="entry name" value="Rhodanese-like_dom"/>
</dbReference>
<dbReference type="Pfam" id="PF00581">
    <property type="entry name" value="Rhodanese"/>
    <property type="match status" value="1"/>
</dbReference>
<dbReference type="PATRIC" id="fig|1245469.3.peg.5840"/>
<dbReference type="SMART" id="SM00450">
    <property type="entry name" value="RHOD"/>
    <property type="match status" value="1"/>
</dbReference>
<dbReference type="Gene3D" id="1.25.40.20">
    <property type="entry name" value="Ankyrin repeat-containing domain"/>
    <property type="match status" value="1"/>
</dbReference>
<keyword evidence="5" id="KW-0808">Transferase</keyword>
<dbReference type="InterPro" id="IPR036770">
    <property type="entry name" value="Ankyrin_rpt-contain_sf"/>
</dbReference>
<dbReference type="PANTHER" id="PTHR24173:SF74">
    <property type="entry name" value="ANKYRIN REPEAT DOMAIN-CONTAINING PROTEIN 16"/>
    <property type="match status" value="1"/>
</dbReference>
<dbReference type="PROSITE" id="PS50088">
    <property type="entry name" value="ANK_REPEAT"/>
    <property type="match status" value="3"/>
</dbReference>
<feature type="repeat" description="ANK" evidence="3">
    <location>
        <begin position="202"/>
        <end position="234"/>
    </location>
</feature>
<name>M4ZD11_9BRAD</name>
<dbReference type="GO" id="GO:0004792">
    <property type="term" value="F:thiosulfate-cyanide sulfurtransferase activity"/>
    <property type="evidence" value="ECO:0007669"/>
    <property type="project" value="InterPro"/>
</dbReference>
<dbReference type="KEGG" id="aol:S58_57050"/>